<dbReference type="RefSeq" id="WP_179218156.1">
    <property type="nucleotide sequence ID" value="NZ_BMEP01000007.1"/>
</dbReference>
<accession>A0A239A130</accession>
<dbReference type="Proteomes" id="UP000198379">
    <property type="component" value="Unassembled WGS sequence"/>
</dbReference>
<gene>
    <name evidence="1" type="ORF">SAMN06265376_10472</name>
</gene>
<organism evidence="1 2">
    <name type="scientific">Dokdonia pacifica</name>
    <dbReference type="NCBI Taxonomy" id="1627892"/>
    <lineage>
        <taxon>Bacteria</taxon>
        <taxon>Pseudomonadati</taxon>
        <taxon>Bacteroidota</taxon>
        <taxon>Flavobacteriia</taxon>
        <taxon>Flavobacteriales</taxon>
        <taxon>Flavobacteriaceae</taxon>
        <taxon>Dokdonia</taxon>
    </lineage>
</organism>
<protein>
    <submittedName>
        <fullName evidence="1">Uncharacterized protein</fullName>
    </submittedName>
</protein>
<proteinExistence type="predicted"/>
<evidence type="ECO:0000313" key="1">
    <source>
        <dbReference type="EMBL" id="SNR89209.1"/>
    </source>
</evidence>
<name>A0A239A130_9FLAO</name>
<reference evidence="1 2" key="1">
    <citation type="submission" date="2017-06" db="EMBL/GenBank/DDBJ databases">
        <authorList>
            <person name="Kim H.J."/>
            <person name="Triplett B.A."/>
        </authorList>
    </citation>
    <scope>NUCLEOTIDE SEQUENCE [LARGE SCALE GENOMIC DNA]</scope>
    <source>
        <strain evidence="1 2">DSM 25597</strain>
    </source>
</reference>
<dbReference type="AlphaFoldDB" id="A0A239A130"/>
<dbReference type="EMBL" id="FZNY01000004">
    <property type="protein sequence ID" value="SNR89209.1"/>
    <property type="molecule type" value="Genomic_DNA"/>
</dbReference>
<keyword evidence="2" id="KW-1185">Reference proteome</keyword>
<evidence type="ECO:0000313" key="2">
    <source>
        <dbReference type="Proteomes" id="UP000198379"/>
    </source>
</evidence>
<sequence length="48" mass="5091">MKKSLKELTLNKETISNLELSKIDGAGTHCCPTVGALNSCPPPGVQCY</sequence>